<dbReference type="OrthoDB" id="9813074at2"/>
<keyword evidence="10" id="KW-1185">Reference proteome</keyword>
<dbReference type="Gene3D" id="1.20.1540.10">
    <property type="entry name" value="Rhomboid-like"/>
    <property type="match status" value="1"/>
</dbReference>
<evidence type="ECO:0000256" key="1">
    <source>
        <dbReference type="ARBA" id="ARBA00004141"/>
    </source>
</evidence>
<keyword evidence="4 9" id="KW-0378">Hydrolase</keyword>
<dbReference type="GO" id="GO:0004252">
    <property type="term" value="F:serine-type endopeptidase activity"/>
    <property type="evidence" value="ECO:0007669"/>
    <property type="project" value="InterPro"/>
</dbReference>
<feature type="transmembrane region" description="Helical" evidence="7">
    <location>
        <begin position="151"/>
        <end position="179"/>
    </location>
</feature>
<dbReference type="GO" id="GO:0016020">
    <property type="term" value="C:membrane"/>
    <property type="evidence" value="ECO:0007669"/>
    <property type="project" value="UniProtKB-SubCell"/>
</dbReference>
<dbReference type="Pfam" id="PF01694">
    <property type="entry name" value="Rhomboid"/>
    <property type="match status" value="1"/>
</dbReference>
<evidence type="ECO:0000256" key="2">
    <source>
        <dbReference type="ARBA" id="ARBA00009045"/>
    </source>
</evidence>
<dbReference type="GO" id="GO:0006508">
    <property type="term" value="P:proteolysis"/>
    <property type="evidence" value="ECO:0007669"/>
    <property type="project" value="UniProtKB-KW"/>
</dbReference>
<keyword evidence="3 7" id="KW-0812">Transmembrane</keyword>
<evidence type="ECO:0000256" key="6">
    <source>
        <dbReference type="ARBA" id="ARBA00023136"/>
    </source>
</evidence>
<evidence type="ECO:0000259" key="8">
    <source>
        <dbReference type="Pfam" id="PF01694"/>
    </source>
</evidence>
<feature type="transmembrane region" description="Helical" evidence="7">
    <location>
        <begin position="191"/>
        <end position="212"/>
    </location>
</feature>
<evidence type="ECO:0000256" key="3">
    <source>
        <dbReference type="ARBA" id="ARBA00022692"/>
    </source>
</evidence>
<dbReference type="EC" id="3.4.21.105" evidence="9"/>
<dbReference type="InterPro" id="IPR022764">
    <property type="entry name" value="Peptidase_S54_rhomboid_dom"/>
</dbReference>
<feature type="transmembrane region" description="Helical" evidence="7">
    <location>
        <begin position="98"/>
        <end position="117"/>
    </location>
</feature>
<sequence length="247" mass="27129">MFPIRDHNPSERTPYVVYALIAANVAAYLLQLPYTGSERAMLAFWRDWAMIPVVVTQSGELHGIFTSMFLHAGLLHLAGNMLFLWIFGDNMEDQLGHLGFLLFYLAGGVAAALAHIAANPASVVPTVGASGAIGAVLGGYLLFFPRARIDVLLIFIVFFRVFAIPAWTMLGLWFAMQIFGGLGTPTQGGGVAYWAHAGGFIAGILLAFPTWLRRGARGYWQRTEGHPPHPDARYSTTSIPVIRRRRK</sequence>
<comment type="similarity">
    <text evidence="2">Belongs to the peptidase S54 family.</text>
</comment>
<feature type="transmembrane region" description="Helical" evidence="7">
    <location>
        <begin position="15"/>
        <end position="34"/>
    </location>
</feature>
<comment type="subcellular location">
    <subcellularLocation>
        <location evidence="1">Membrane</location>
        <topology evidence="1">Multi-pass membrane protein</topology>
    </subcellularLocation>
</comment>
<accession>A0A2R8BMQ3</accession>
<feature type="transmembrane region" description="Helical" evidence="7">
    <location>
        <begin position="64"/>
        <end position="86"/>
    </location>
</feature>
<dbReference type="AlphaFoldDB" id="A0A2R8BMQ3"/>
<name>A0A2R8BMQ3_9RHOB</name>
<organism evidence="9 10">
    <name type="scientific">Albidovulum aquaemixtae</name>
    <dbReference type="NCBI Taxonomy" id="1542388"/>
    <lineage>
        <taxon>Bacteria</taxon>
        <taxon>Pseudomonadati</taxon>
        <taxon>Pseudomonadota</taxon>
        <taxon>Alphaproteobacteria</taxon>
        <taxon>Rhodobacterales</taxon>
        <taxon>Paracoccaceae</taxon>
        <taxon>Albidovulum</taxon>
    </lineage>
</organism>
<gene>
    <name evidence="9" type="primary">gluP_2</name>
    <name evidence="9" type="ORF">DEA8626_03744</name>
</gene>
<dbReference type="InterPro" id="IPR050925">
    <property type="entry name" value="Rhomboid_protease_S54"/>
</dbReference>
<evidence type="ECO:0000256" key="7">
    <source>
        <dbReference type="SAM" id="Phobius"/>
    </source>
</evidence>
<evidence type="ECO:0000256" key="5">
    <source>
        <dbReference type="ARBA" id="ARBA00022989"/>
    </source>
</evidence>
<evidence type="ECO:0000313" key="10">
    <source>
        <dbReference type="Proteomes" id="UP000244924"/>
    </source>
</evidence>
<dbReference type="InterPro" id="IPR035952">
    <property type="entry name" value="Rhomboid-like_sf"/>
</dbReference>
<dbReference type="PANTHER" id="PTHR43731">
    <property type="entry name" value="RHOMBOID PROTEASE"/>
    <property type="match status" value="1"/>
</dbReference>
<dbReference type="PANTHER" id="PTHR43731:SF14">
    <property type="entry name" value="PRESENILIN-ASSOCIATED RHOMBOID-LIKE PROTEIN, MITOCHONDRIAL"/>
    <property type="match status" value="1"/>
</dbReference>
<feature type="transmembrane region" description="Helical" evidence="7">
    <location>
        <begin position="123"/>
        <end position="144"/>
    </location>
</feature>
<dbReference type="Proteomes" id="UP000244924">
    <property type="component" value="Unassembled WGS sequence"/>
</dbReference>
<proteinExistence type="inferred from homology"/>
<dbReference type="EMBL" id="OMOQ01000004">
    <property type="protein sequence ID" value="SPH24706.1"/>
    <property type="molecule type" value="Genomic_DNA"/>
</dbReference>
<dbReference type="FunFam" id="1.20.1540.10:FF:000027">
    <property type="entry name" value="Rhomboid family intramembrane serine protease"/>
    <property type="match status" value="1"/>
</dbReference>
<protein>
    <submittedName>
        <fullName evidence="9">Rhomboid protease GluP</fullName>
        <ecNumber evidence="9">3.4.21.105</ecNumber>
    </submittedName>
</protein>
<evidence type="ECO:0000313" key="9">
    <source>
        <dbReference type="EMBL" id="SPH24706.1"/>
    </source>
</evidence>
<keyword evidence="9" id="KW-0645">Protease</keyword>
<evidence type="ECO:0000256" key="4">
    <source>
        <dbReference type="ARBA" id="ARBA00022801"/>
    </source>
</evidence>
<dbReference type="RefSeq" id="WP_108854725.1">
    <property type="nucleotide sequence ID" value="NZ_OMOQ01000004.1"/>
</dbReference>
<feature type="domain" description="Peptidase S54 rhomboid" evidence="8">
    <location>
        <begin position="59"/>
        <end position="210"/>
    </location>
</feature>
<dbReference type="SUPFAM" id="SSF144091">
    <property type="entry name" value="Rhomboid-like"/>
    <property type="match status" value="1"/>
</dbReference>
<reference evidence="9 10" key="1">
    <citation type="submission" date="2018-03" db="EMBL/GenBank/DDBJ databases">
        <authorList>
            <person name="Keele B.F."/>
        </authorList>
    </citation>
    <scope>NUCLEOTIDE SEQUENCE [LARGE SCALE GENOMIC DNA]</scope>
    <source>
        <strain evidence="9 10">CECT 8626</strain>
    </source>
</reference>
<keyword evidence="5 7" id="KW-1133">Transmembrane helix</keyword>
<keyword evidence="6 7" id="KW-0472">Membrane</keyword>